<keyword evidence="2" id="KW-1133">Transmembrane helix</keyword>
<feature type="transmembrane region" description="Helical" evidence="2">
    <location>
        <begin position="56"/>
        <end position="75"/>
    </location>
</feature>
<organism evidence="4 5">
    <name type="scientific">Dyadobacter fanqingshengii</name>
    <dbReference type="NCBI Taxonomy" id="2906443"/>
    <lineage>
        <taxon>Bacteria</taxon>
        <taxon>Pseudomonadati</taxon>
        <taxon>Bacteroidota</taxon>
        <taxon>Cytophagia</taxon>
        <taxon>Cytophagales</taxon>
        <taxon>Spirosomataceae</taxon>
        <taxon>Dyadobacter</taxon>
    </lineage>
</organism>
<evidence type="ECO:0000313" key="4">
    <source>
        <dbReference type="EMBL" id="MCF0042451.1"/>
    </source>
</evidence>
<feature type="region of interest" description="Disordered" evidence="1">
    <location>
        <begin position="94"/>
        <end position="213"/>
    </location>
</feature>
<accession>A0A9X1PC02</accession>
<feature type="compositionally biased region" description="Polar residues" evidence="1">
    <location>
        <begin position="145"/>
        <end position="174"/>
    </location>
</feature>
<keyword evidence="5" id="KW-1185">Reference proteome</keyword>
<feature type="domain" description="Outer membrane protein beta-barrel" evidence="3">
    <location>
        <begin position="306"/>
        <end position="496"/>
    </location>
</feature>
<gene>
    <name evidence="4" type="ORF">LXM24_20270</name>
</gene>
<evidence type="ECO:0000256" key="2">
    <source>
        <dbReference type="SAM" id="Phobius"/>
    </source>
</evidence>
<dbReference type="InterPro" id="IPR025665">
    <property type="entry name" value="Beta-barrel_OMP_2"/>
</dbReference>
<evidence type="ECO:0000313" key="5">
    <source>
        <dbReference type="Proteomes" id="UP001139700"/>
    </source>
</evidence>
<keyword evidence="2" id="KW-0812">Transmembrane</keyword>
<feature type="compositionally biased region" description="Basic and acidic residues" evidence="1">
    <location>
        <begin position="127"/>
        <end position="143"/>
    </location>
</feature>
<reference evidence="4" key="1">
    <citation type="submission" date="2021-12" db="EMBL/GenBank/DDBJ databases">
        <title>Novel species in genus Dyadobacter.</title>
        <authorList>
            <person name="Ma C."/>
        </authorList>
    </citation>
    <scope>NUCLEOTIDE SEQUENCE</scope>
    <source>
        <strain evidence="4">CY399</strain>
    </source>
</reference>
<evidence type="ECO:0000259" key="3">
    <source>
        <dbReference type="Pfam" id="PF13568"/>
    </source>
</evidence>
<name>A0A9X1PC02_9BACT</name>
<dbReference type="Proteomes" id="UP001139700">
    <property type="component" value="Unassembled WGS sequence"/>
</dbReference>
<dbReference type="AlphaFoldDB" id="A0A9X1PC02"/>
<comment type="caution">
    <text evidence="4">The sequence shown here is derived from an EMBL/GenBank/DDBJ whole genome shotgun (WGS) entry which is preliminary data.</text>
</comment>
<dbReference type="Pfam" id="PF13568">
    <property type="entry name" value="OMP_b-brl_2"/>
    <property type="match status" value="1"/>
</dbReference>
<dbReference type="RefSeq" id="WP_234615294.1">
    <property type="nucleotide sequence ID" value="NZ_CP098806.1"/>
</dbReference>
<evidence type="ECO:0000256" key="1">
    <source>
        <dbReference type="SAM" id="MobiDB-lite"/>
    </source>
</evidence>
<feature type="compositionally biased region" description="Basic and acidic residues" evidence="1">
    <location>
        <begin position="193"/>
        <end position="205"/>
    </location>
</feature>
<proteinExistence type="predicted"/>
<protein>
    <recommendedName>
        <fullName evidence="3">Outer membrane protein beta-barrel domain-containing protein</fullName>
    </recommendedName>
</protein>
<keyword evidence="2" id="KW-0472">Membrane</keyword>
<sequence length="529" mass="57037">MMDPSEINNFEDQWRKALKEASEAPPQSVWEGIEARLDQQEDKGMILPLWWQSTKIWYAAASIAALLLVGGGIWYSNSGIKGNRVNTDIAVQHEAKESISPENSPSEKASPEAAISADAGKEQVALEENKAESSKDASKRAIGEENQTLAFEKSAQSTSDAARNNALRSNSKGSVSAAKSADIETGSSGNVSAEDRDAAVARSEKPVTAPVDNNVSQDYAAAVANESNVNNEAAAATESGMVLALLPTTPFSDLDIHVQKRYVFFRPDVKKEQPVAPAKNTEYYAALSLMPASFNPNLKVKEAPVGFSGQSLSTRRAVSGTSEAGASYAVQTQGGMKLSKHWSVEMGVSYLKGNSTYEGGGYVMNAFSNKSANVLENAYAGVAPGFAGMNGDKAADFVNNGALYIDVAKTVSNNYQYLQLPVQAGFTIYPEKKFNASILGGMMANFFLSNELESASGEIITTKASDEIYRSMNWAATTGLRFNYRLSTRWNANLTGSYQKSVTSGFRSNQSLDSRPYLYGISWGMRYSF</sequence>
<dbReference type="EMBL" id="JAJTTA010000003">
    <property type="protein sequence ID" value="MCF0042451.1"/>
    <property type="molecule type" value="Genomic_DNA"/>
</dbReference>